<dbReference type="InterPro" id="IPR004358">
    <property type="entry name" value="Sig_transdc_His_kin-like_C"/>
</dbReference>
<dbReference type="PROSITE" id="PS50283">
    <property type="entry name" value="NA_SOLUT_SYMP_3"/>
    <property type="match status" value="1"/>
</dbReference>
<keyword evidence="9 13" id="KW-1133">Transmembrane helix</keyword>
<dbReference type="OrthoDB" id="9764438at2"/>
<evidence type="ECO:0000256" key="13">
    <source>
        <dbReference type="SAM" id="Phobius"/>
    </source>
</evidence>
<feature type="transmembrane region" description="Helical" evidence="13">
    <location>
        <begin position="31"/>
        <end position="54"/>
    </location>
</feature>
<dbReference type="SMART" id="SM00388">
    <property type="entry name" value="HisKA"/>
    <property type="match status" value="1"/>
</dbReference>
<dbReference type="InterPro" id="IPR050736">
    <property type="entry name" value="Sensor_HK_Regulatory"/>
</dbReference>
<keyword evidence="6" id="KW-0808">Transferase</keyword>
<dbReference type="SUPFAM" id="SSF47384">
    <property type="entry name" value="Homodimeric domain of signal transducing histidine kinase"/>
    <property type="match status" value="1"/>
</dbReference>
<evidence type="ECO:0000256" key="7">
    <source>
        <dbReference type="ARBA" id="ARBA00022692"/>
    </source>
</evidence>
<dbReference type="Gene3D" id="1.20.1730.10">
    <property type="entry name" value="Sodium/glucose cotransporter"/>
    <property type="match status" value="1"/>
</dbReference>
<feature type="transmembrane region" description="Helical" evidence="13">
    <location>
        <begin position="388"/>
        <end position="404"/>
    </location>
</feature>
<dbReference type="CDD" id="cd00082">
    <property type="entry name" value="HisKA"/>
    <property type="match status" value="1"/>
</dbReference>
<evidence type="ECO:0000256" key="1">
    <source>
        <dbReference type="ARBA" id="ARBA00000085"/>
    </source>
</evidence>
<evidence type="ECO:0000256" key="10">
    <source>
        <dbReference type="ARBA" id="ARBA00023012"/>
    </source>
</evidence>
<feature type="transmembrane region" description="Helical" evidence="13">
    <location>
        <begin position="6"/>
        <end position="24"/>
    </location>
</feature>
<comment type="similarity">
    <text evidence="3">Belongs to the sodium:solute symporter (SSF) (TC 2.A.21) family.</text>
</comment>
<dbReference type="PANTHER" id="PTHR43711">
    <property type="entry name" value="TWO-COMPONENT HISTIDINE KINASE"/>
    <property type="match status" value="1"/>
</dbReference>
<evidence type="ECO:0000256" key="5">
    <source>
        <dbReference type="ARBA" id="ARBA00022553"/>
    </source>
</evidence>
<feature type="transmembrane region" description="Helical" evidence="13">
    <location>
        <begin position="441"/>
        <end position="462"/>
    </location>
</feature>
<feature type="coiled-coil region" evidence="12">
    <location>
        <begin position="634"/>
        <end position="675"/>
    </location>
</feature>
<evidence type="ECO:0000256" key="12">
    <source>
        <dbReference type="SAM" id="Coils"/>
    </source>
</evidence>
<protein>
    <recommendedName>
        <fullName evidence="4">histidine kinase</fullName>
        <ecNumber evidence="4">2.7.13.3</ecNumber>
    </recommendedName>
</protein>
<feature type="transmembrane region" description="Helical" evidence="13">
    <location>
        <begin position="192"/>
        <end position="219"/>
    </location>
</feature>
<feature type="transmembrane region" description="Helical" evidence="13">
    <location>
        <begin position="410"/>
        <end position="434"/>
    </location>
</feature>
<dbReference type="InterPro" id="IPR003594">
    <property type="entry name" value="HATPase_dom"/>
</dbReference>
<evidence type="ECO:0000313" key="16">
    <source>
        <dbReference type="Proteomes" id="UP000286715"/>
    </source>
</evidence>
<dbReference type="InterPro" id="IPR003661">
    <property type="entry name" value="HisK_dim/P_dom"/>
</dbReference>
<feature type="transmembrane region" description="Helical" evidence="13">
    <location>
        <begin position="66"/>
        <end position="86"/>
    </location>
</feature>
<feature type="transmembrane region" description="Helical" evidence="13">
    <location>
        <begin position="283"/>
        <end position="308"/>
    </location>
</feature>
<dbReference type="EC" id="2.7.13.3" evidence="4"/>
<dbReference type="InterPro" id="IPR001734">
    <property type="entry name" value="Na/solute_symporter"/>
</dbReference>
<evidence type="ECO:0000256" key="2">
    <source>
        <dbReference type="ARBA" id="ARBA00004141"/>
    </source>
</evidence>
<dbReference type="Proteomes" id="UP000286715">
    <property type="component" value="Unassembled WGS sequence"/>
</dbReference>
<comment type="subcellular location">
    <subcellularLocation>
        <location evidence="2">Membrane</location>
        <topology evidence="2">Multi-pass membrane protein</topology>
    </subcellularLocation>
</comment>
<evidence type="ECO:0000256" key="9">
    <source>
        <dbReference type="ARBA" id="ARBA00022989"/>
    </source>
</evidence>
<dbReference type="CDD" id="cd10322">
    <property type="entry name" value="SLC5sbd"/>
    <property type="match status" value="1"/>
</dbReference>
<dbReference type="GO" id="GO:0000155">
    <property type="term" value="F:phosphorelay sensor kinase activity"/>
    <property type="evidence" value="ECO:0007669"/>
    <property type="project" value="InterPro"/>
</dbReference>
<dbReference type="GO" id="GO:0022857">
    <property type="term" value="F:transmembrane transporter activity"/>
    <property type="evidence" value="ECO:0007669"/>
    <property type="project" value="InterPro"/>
</dbReference>
<dbReference type="Pfam" id="PF00512">
    <property type="entry name" value="HisKA"/>
    <property type="match status" value="1"/>
</dbReference>
<dbReference type="RefSeq" id="WP_124397633.1">
    <property type="nucleotide sequence ID" value="NZ_BHZE01000008.1"/>
</dbReference>
<dbReference type="InterPro" id="IPR036890">
    <property type="entry name" value="HATPase_C_sf"/>
</dbReference>
<dbReference type="Gene3D" id="3.30.565.10">
    <property type="entry name" value="Histidine kinase-like ATPase, C-terminal domain"/>
    <property type="match status" value="1"/>
</dbReference>
<feature type="domain" description="Histidine kinase" evidence="14">
    <location>
        <begin position="682"/>
        <end position="901"/>
    </location>
</feature>
<keyword evidence="7 13" id="KW-0812">Transmembrane</keyword>
<feature type="transmembrane region" description="Helical" evidence="13">
    <location>
        <begin position="245"/>
        <end position="262"/>
    </location>
</feature>
<comment type="caution">
    <text evidence="15">The sequence shown here is derived from an EMBL/GenBank/DDBJ whole genome shotgun (WGS) entry which is preliminary data.</text>
</comment>
<evidence type="ECO:0000256" key="4">
    <source>
        <dbReference type="ARBA" id="ARBA00012438"/>
    </source>
</evidence>
<dbReference type="SUPFAM" id="SSF55874">
    <property type="entry name" value="ATPase domain of HSP90 chaperone/DNA topoisomerase II/histidine kinase"/>
    <property type="match status" value="1"/>
</dbReference>
<feature type="transmembrane region" description="Helical" evidence="13">
    <location>
        <begin position="328"/>
        <end position="352"/>
    </location>
</feature>
<keyword evidence="10" id="KW-0902">Two-component regulatory system</keyword>
<feature type="transmembrane region" description="Helical" evidence="13">
    <location>
        <begin position="118"/>
        <end position="144"/>
    </location>
</feature>
<keyword evidence="5" id="KW-0597">Phosphoprotein</keyword>
<dbReference type="SMART" id="SM00387">
    <property type="entry name" value="HATPase_c"/>
    <property type="match status" value="1"/>
</dbReference>
<feature type="transmembrane region" description="Helical" evidence="13">
    <location>
        <begin position="164"/>
        <end position="180"/>
    </location>
</feature>
<dbReference type="Gene3D" id="1.10.287.130">
    <property type="match status" value="1"/>
</dbReference>
<evidence type="ECO:0000256" key="3">
    <source>
        <dbReference type="ARBA" id="ARBA00006434"/>
    </source>
</evidence>
<organism evidence="15 16">
    <name type="scientific">Thermaurantimonas aggregans</name>
    <dbReference type="NCBI Taxonomy" id="2173829"/>
    <lineage>
        <taxon>Bacteria</taxon>
        <taxon>Pseudomonadati</taxon>
        <taxon>Bacteroidota</taxon>
        <taxon>Flavobacteriia</taxon>
        <taxon>Flavobacteriales</taxon>
        <taxon>Schleiferiaceae</taxon>
        <taxon>Thermaurantimonas</taxon>
    </lineage>
</organism>
<dbReference type="PRINTS" id="PR00344">
    <property type="entry name" value="BCTRLSENSOR"/>
</dbReference>
<evidence type="ECO:0000256" key="11">
    <source>
        <dbReference type="ARBA" id="ARBA00023136"/>
    </source>
</evidence>
<dbReference type="GO" id="GO:0016020">
    <property type="term" value="C:membrane"/>
    <property type="evidence" value="ECO:0007669"/>
    <property type="project" value="UniProtKB-SubCell"/>
</dbReference>
<dbReference type="FunFam" id="3.30.565.10:FF:000006">
    <property type="entry name" value="Sensor histidine kinase WalK"/>
    <property type="match status" value="1"/>
</dbReference>
<reference evidence="15 16" key="1">
    <citation type="submission" date="2018-11" db="EMBL/GenBank/DDBJ databases">
        <title>Schleiferia aggregans sp. nov., a moderately thermophilic heterotrophic bacterium isolated from microbial mats at a terrestrial hot spring.</title>
        <authorList>
            <person name="Iino T."/>
            <person name="Ohkuma M."/>
            <person name="Haruta S."/>
        </authorList>
    </citation>
    <scope>NUCLEOTIDE SEQUENCE [LARGE SCALE GENOMIC DNA]</scope>
    <source>
        <strain evidence="15 16">LA</strain>
    </source>
</reference>
<evidence type="ECO:0000256" key="8">
    <source>
        <dbReference type="ARBA" id="ARBA00022777"/>
    </source>
</evidence>
<dbReference type="FunFam" id="1.10.287.130:FF:000001">
    <property type="entry name" value="Two-component sensor histidine kinase"/>
    <property type="match status" value="1"/>
</dbReference>
<proteinExistence type="inferred from homology"/>
<gene>
    <name evidence="15" type="ORF">JCM31826_10520</name>
</gene>
<dbReference type="EMBL" id="BHZE01000008">
    <property type="protein sequence ID" value="GCD77570.1"/>
    <property type="molecule type" value="Genomic_DNA"/>
</dbReference>
<evidence type="ECO:0000256" key="6">
    <source>
        <dbReference type="ARBA" id="ARBA00022679"/>
    </source>
</evidence>
<dbReference type="InterPro" id="IPR036097">
    <property type="entry name" value="HisK_dim/P_sf"/>
</dbReference>
<keyword evidence="12" id="KW-0175">Coiled coil</keyword>
<name>A0A401XKQ8_9FLAO</name>
<feature type="transmembrane region" description="Helical" evidence="13">
    <location>
        <begin position="500"/>
        <end position="519"/>
    </location>
</feature>
<accession>A0A401XKQ8</accession>
<evidence type="ECO:0000259" key="14">
    <source>
        <dbReference type="PROSITE" id="PS50109"/>
    </source>
</evidence>
<dbReference type="PROSITE" id="PS50109">
    <property type="entry name" value="HIS_KIN"/>
    <property type="match status" value="1"/>
</dbReference>
<sequence length="905" mass="101568">MNTAIVIVSMALYLSLLFGIAAFIDRRKTLAVLLSSSPYIYSLSLAVYCTGWTYFGSVGRAASGNLDFLTIYLGPTIIAVTMPVVYKKMLRISKSLKINTVSDFITTRYGKGIATGNLVALLTVLGIVPYIALQIRAISLGYQAITAFDTPTHTNPLPLFRDPALYLTALLGLFTVLFATRRIATSEKNAGLVVTIAFESLIKLLAFLLVGLVVTFYAFEPGIDGQLSDIERYFSKANAELSTEYFSWFAMMVFSALAFLMLPRQFEMGIVENDNEGQLHKAAWLFPLYLLLINLFVVPIAAAGNKWLPDQNSELYILALPLKFDMPGLALFTFIGGFSAATGMIIVSTVALSRMLSNNILIPAFIRHERLKQLFPAENRIPIYTRRISIMAILALAFLYYRFLSGKYSLVSIGLISFAAVSQFAVSAIGGMYWKQANKRGAIGGLIAGFFIWFYILLLPSFVSPEGIKAFEAALASMGLSFLSPLQFMGMSDVSPIGIAFFWSMLLNVGLFVVLSLRYKPDLSEVNQAEIFTQIFKYGSAVEQSVVWKGSVKVRDVRQLLERFLGKHQTDAIIRQFVYRYNDISMIDDSPADARLVNYAEKSLAAVIGSSSARLLISSIAREEKITLDEVVEILKESQELIRLNKELRRASEQLQNATTELQKANKRLREQDERKDEFLYTVTHELRTPLTAIKSLVEILCDNQDLPDDVRQQYLVTISRETDRMSRLIAQVLDLENFESGKHKLEIDKFNISEVIQECIHSLEEIFNQKNIVVRTDLARLPEIWGDRDRITQVILNLLSNAIKYCSPEKGEILISGYVIDNQIKINISDNGPGVKPELRQVIFEKFYQAPNQTIRKPKGSGLGLAISKKIIQLHRGRIWVEDSDQLSGARFCITLPIHYQHHD</sequence>
<dbReference type="PANTHER" id="PTHR43711:SF1">
    <property type="entry name" value="HISTIDINE KINASE 1"/>
    <property type="match status" value="1"/>
</dbReference>
<evidence type="ECO:0000313" key="15">
    <source>
        <dbReference type="EMBL" id="GCD77570.1"/>
    </source>
</evidence>
<dbReference type="AlphaFoldDB" id="A0A401XKQ8"/>
<keyword evidence="16" id="KW-1185">Reference proteome</keyword>
<dbReference type="InterPro" id="IPR038377">
    <property type="entry name" value="Na/Glc_symporter_sf"/>
</dbReference>
<dbReference type="InterPro" id="IPR005467">
    <property type="entry name" value="His_kinase_dom"/>
</dbReference>
<comment type="catalytic activity">
    <reaction evidence="1">
        <text>ATP + protein L-histidine = ADP + protein N-phospho-L-histidine.</text>
        <dbReference type="EC" id="2.7.13.3"/>
    </reaction>
</comment>
<dbReference type="Pfam" id="PF02518">
    <property type="entry name" value="HATPase_c"/>
    <property type="match status" value="1"/>
</dbReference>
<keyword evidence="11 13" id="KW-0472">Membrane</keyword>
<keyword evidence="8" id="KW-0418">Kinase</keyword>